<proteinExistence type="predicted"/>
<dbReference type="Proteomes" id="UP001176961">
    <property type="component" value="Unassembled WGS sequence"/>
</dbReference>
<protein>
    <recommendedName>
        <fullName evidence="3">DUF4371 domain-containing protein</fullName>
    </recommendedName>
</protein>
<name>A0AA36M1C4_CYLNA</name>
<organism evidence="1 2">
    <name type="scientific">Cylicocyclus nassatus</name>
    <name type="common">Nematode worm</name>
    <dbReference type="NCBI Taxonomy" id="53992"/>
    <lineage>
        <taxon>Eukaryota</taxon>
        <taxon>Metazoa</taxon>
        <taxon>Ecdysozoa</taxon>
        <taxon>Nematoda</taxon>
        <taxon>Chromadorea</taxon>
        <taxon>Rhabditida</taxon>
        <taxon>Rhabditina</taxon>
        <taxon>Rhabditomorpha</taxon>
        <taxon>Strongyloidea</taxon>
        <taxon>Strongylidae</taxon>
        <taxon>Cylicocyclus</taxon>
    </lineage>
</organism>
<dbReference type="SUPFAM" id="SSF53098">
    <property type="entry name" value="Ribonuclease H-like"/>
    <property type="match status" value="1"/>
</dbReference>
<dbReference type="PANTHER" id="PTHR46880">
    <property type="entry name" value="RAS-ASSOCIATING DOMAIN-CONTAINING PROTEIN"/>
    <property type="match status" value="1"/>
</dbReference>
<sequence length="334" mass="38224">MYLPPYQFPTLCETMSKLGLEIGTKHHTRDGFVQMTGYISKKMKDTLIDYLRKNQSPFSLLVDTSTDPDSKQILLLFVRFPDRTTLHPTTHFLEALELLEPETGKYIFETIYAYFRKTGLLNEFVWNLVAVATNGASVMTAQGGLRGILNTNISQSRKDILAARGAKQEEMNAADPVIWVHCMAHKIELALADALAKASEAFLQWRKFATAYLNKLRSYFAAPSRRRVLLEMDKSLENERFINLKRIIAIRWTSSEENGIHSFLKMYKHVWLALEKISETANANKERLKTAAFLNVIKSLKFYRYMVFQLQVLGEIGTLSRNAQVCPPLGQLFL</sequence>
<keyword evidence="2" id="KW-1185">Reference proteome</keyword>
<comment type="caution">
    <text evidence="1">The sequence shown here is derived from an EMBL/GenBank/DDBJ whole genome shotgun (WGS) entry which is preliminary data.</text>
</comment>
<evidence type="ECO:0008006" key="3">
    <source>
        <dbReference type="Google" id="ProtNLM"/>
    </source>
</evidence>
<dbReference type="InterPro" id="IPR012337">
    <property type="entry name" value="RNaseH-like_sf"/>
</dbReference>
<dbReference type="EMBL" id="CATQJL010000112">
    <property type="protein sequence ID" value="CAJ0595503.1"/>
    <property type="molecule type" value="Genomic_DNA"/>
</dbReference>
<gene>
    <name evidence="1" type="ORF">CYNAS_LOCUS7486</name>
</gene>
<reference evidence="1" key="1">
    <citation type="submission" date="2023-07" db="EMBL/GenBank/DDBJ databases">
        <authorList>
            <consortium name="CYATHOMIX"/>
        </authorList>
    </citation>
    <scope>NUCLEOTIDE SEQUENCE</scope>
    <source>
        <strain evidence="1">N/A</strain>
    </source>
</reference>
<evidence type="ECO:0000313" key="2">
    <source>
        <dbReference type="Proteomes" id="UP001176961"/>
    </source>
</evidence>
<evidence type="ECO:0000313" key="1">
    <source>
        <dbReference type="EMBL" id="CAJ0595503.1"/>
    </source>
</evidence>
<dbReference type="AlphaFoldDB" id="A0AA36M1C4"/>
<accession>A0AA36M1C4</accession>
<dbReference type="PANTHER" id="PTHR46880:SF5">
    <property type="entry name" value="DUF4371 DOMAIN-CONTAINING PROTEIN"/>
    <property type="match status" value="1"/>
</dbReference>